<dbReference type="Pfam" id="PF12680">
    <property type="entry name" value="SnoaL_2"/>
    <property type="match status" value="1"/>
</dbReference>
<dbReference type="OrthoDB" id="26840at2"/>
<sequence>MTDTISPEDHFRAYMAAFNASDWAALSDFYAPDIRLTIGNGTELIGRQAIIDFYTGVKSQTRRTIKVLNCFSDGPLLAAELESEFLALENIPDFTSRPLNKGDRYYINSVALYEARAGQYIRIRAAVMKREYRQAG</sequence>
<dbReference type="Proteomes" id="UP000438476">
    <property type="component" value="Unassembled WGS sequence"/>
</dbReference>
<protein>
    <submittedName>
        <fullName evidence="2">DUF4440 domain-containing protein</fullName>
    </submittedName>
</protein>
<evidence type="ECO:0000313" key="3">
    <source>
        <dbReference type="Proteomes" id="UP000438476"/>
    </source>
</evidence>
<dbReference type="Gene3D" id="3.10.450.50">
    <property type="match status" value="1"/>
</dbReference>
<accession>A0A6I4T8K2</accession>
<feature type="domain" description="SnoaL-like" evidence="1">
    <location>
        <begin position="12"/>
        <end position="120"/>
    </location>
</feature>
<name>A0A6I4T8K2_9SPHN</name>
<reference evidence="2 3" key="1">
    <citation type="submission" date="2019-12" db="EMBL/GenBank/DDBJ databases">
        <title>Genomic-based taxomic classification of the family Erythrobacteraceae.</title>
        <authorList>
            <person name="Xu L."/>
        </authorList>
    </citation>
    <scope>NUCLEOTIDE SEQUENCE [LARGE SCALE GENOMIC DNA]</scope>
    <source>
        <strain evidence="2 3">LMG 29518</strain>
    </source>
</reference>
<dbReference type="EMBL" id="WTYT01000005">
    <property type="protein sequence ID" value="MXO66592.1"/>
    <property type="molecule type" value="Genomic_DNA"/>
</dbReference>
<keyword evidence="3" id="KW-1185">Reference proteome</keyword>
<evidence type="ECO:0000259" key="1">
    <source>
        <dbReference type="Pfam" id="PF12680"/>
    </source>
</evidence>
<dbReference type="AlphaFoldDB" id="A0A6I4T8K2"/>
<dbReference type="SUPFAM" id="SSF54427">
    <property type="entry name" value="NTF2-like"/>
    <property type="match status" value="1"/>
</dbReference>
<proteinExistence type="predicted"/>
<dbReference type="CDD" id="cd00531">
    <property type="entry name" value="NTF2_like"/>
    <property type="match status" value="1"/>
</dbReference>
<dbReference type="InterPro" id="IPR037401">
    <property type="entry name" value="SnoaL-like"/>
</dbReference>
<comment type="caution">
    <text evidence="2">The sequence shown here is derived from an EMBL/GenBank/DDBJ whole genome shotgun (WGS) entry which is preliminary data.</text>
</comment>
<dbReference type="RefSeq" id="WP_160737027.1">
    <property type="nucleotide sequence ID" value="NZ_WTYT01000005.1"/>
</dbReference>
<organism evidence="2 3">
    <name type="scientific">Altericroceibacterium endophyticum</name>
    <dbReference type="NCBI Taxonomy" id="1808508"/>
    <lineage>
        <taxon>Bacteria</taxon>
        <taxon>Pseudomonadati</taxon>
        <taxon>Pseudomonadota</taxon>
        <taxon>Alphaproteobacteria</taxon>
        <taxon>Sphingomonadales</taxon>
        <taxon>Erythrobacteraceae</taxon>
        <taxon>Altericroceibacterium</taxon>
    </lineage>
</organism>
<dbReference type="InterPro" id="IPR032710">
    <property type="entry name" value="NTF2-like_dom_sf"/>
</dbReference>
<evidence type="ECO:0000313" key="2">
    <source>
        <dbReference type="EMBL" id="MXO66592.1"/>
    </source>
</evidence>
<gene>
    <name evidence="2" type="ORF">GRI91_12570</name>
</gene>